<dbReference type="CDD" id="cd16293">
    <property type="entry name" value="CPSF2-like_MBL-fold"/>
    <property type="match status" value="1"/>
</dbReference>
<dbReference type="SMART" id="SM01027">
    <property type="entry name" value="Beta-Casp"/>
    <property type="match status" value="1"/>
</dbReference>
<dbReference type="EMBL" id="LLZZ01000131">
    <property type="protein sequence ID" value="KTB01351.1"/>
    <property type="molecule type" value="Genomic_DNA"/>
</dbReference>
<name>A0A0W0CP29_CANGB</name>
<proteinExistence type="inferred from homology"/>
<sequence>MTYSFKCCDDGSGIASGSILRFDNVTILLDPGWSSYKVSYEDSVAFWSNIIAEVDIILISQPTTECLGAYTFLYYNFISHFISHIQVYATLPVANLGRVSTIEFYVTKGIIGPYQTNQLDIDDVEKAFDFIDVLKYSQLVDLRSKYDGLSLFAYNSGYAPGGAIWCITTYSEKLIYAPRWNHTRDTILNAANLLDNTGKPLSSLMRPSAIVTNFDHFGSSQPFRKRAKSFKDILKTKLSNNGNILIPVDIGGKFLDLFVLVHDFLYENGRNNKLANIPIVLLSYTKARSLTYAKSMTEWFSSISAKTWENRNQKTAFDLDTPFSVVDSNELANLKGPKICFVSNVETLVNDALSILGSDNNTLLVLTTDNRQEVPALHTIYDYWKENNTESSIESANVLKLNQKITINTTTFKELQNEELDAYLSKLEQRKRKQLITEITTRKGLKKGAAVALPTNLASDEGQKTEVDLVDDITNTEDLEKLLEEEEEDEDEDNEDNLINILEDEDRADGIEESIPVDIIITPGVNNKHKIFPFQPLRQKKDDYGIVVKFDQFVPAEDKDDITPSKRHINGDNEEDMDDDYVIKEASNKKIKSDSVNQPTKETKFSDDINHLRNSNRPGIREFKATEVNLNMSLTFINMESLVDRRSCGVIWPLFKSRKLILMGPSNVQDKHVTGIITSKTMEVTSLAYNQSIDFDTTIKALDITISPELDALLKWQRISNDYTLAHVTGRLVKESAHQSSAVPVTDNTTSSGREKYVLKPLNDNVGVQTNGSLAIGDVRLIKLKQNLNATNHTAEFKGEGILVVDDKVIIRKISDSETIIDGPPSALFYSVKKLVMDMLAKI</sequence>
<reference evidence="5 6" key="1">
    <citation type="submission" date="2015-10" db="EMBL/GenBank/DDBJ databases">
        <title>Draft genomes sequences of Candida glabrata isolates 1A, 1B, 2A, 2B, 3A and 3B.</title>
        <authorList>
            <person name="Haavelsrud O.E."/>
            <person name="Gaustad P."/>
        </authorList>
    </citation>
    <scope>NUCLEOTIDE SEQUENCE [LARGE SCALE GENOMIC DNA]</scope>
    <source>
        <strain evidence="5">910700640</strain>
    </source>
</reference>
<dbReference type="Pfam" id="PF13299">
    <property type="entry name" value="CPSF100_C"/>
    <property type="match status" value="1"/>
</dbReference>
<dbReference type="PANTHER" id="PTHR45922:SF1">
    <property type="entry name" value="CLEAVAGE AND POLYADENYLATION SPECIFICITY FACTOR SUBUNIT 2"/>
    <property type="match status" value="1"/>
</dbReference>
<dbReference type="GO" id="GO:0006397">
    <property type="term" value="P:mRNA processing"/>
    <property type="evidence" value="ECO:0007669"/>
    <property type="project" value="UniProtKB-KW"/>
</dbReference>
<keyword evidence="4" id="KW-0694">RNA-binding</keyword>
<dbReference type="InterPro" id="IPR001279">
    <property type="entry name" value="Metallo-B-lactamas"/>
</dbReference>
<dbReference type="InterPro" id="IPR036866">
    <property type="entry name" value="RibonucZ/Hydroxyglut_hydro"/>
</dbReference>
<dbReference type="Gene3D" id="3.40.50.10890">
    <property type="match status" value="1"/>
</dbReference>
<dbReference type="VEuPathDB" id="FungiDB:CAGL0D02332g"/>
<dbReference type="GO" id="GO:0005847">
    <property type="term" value="C:mRNA cleavage and polyadenylation specificity factor complex"/>
    <property type="evidence" value="ECO:0007669"/>
    <property type="project" value="EnsemblFungi"/>
</dbReference>
<dbReference type="InterPro" id="IPR035639">
    <property type="entry name" value="CPSF2_MBL"/>
</dbReference>
<evidence type="ECO:0000313" key="5">
    <source>
        <dbReference type="EMBL" id="KTB01351.1"/>
    </source>
</evidence>
<organism evidence="5 6">
    <name type="scientific">Candida glabrata</name>
    <name type="common">Yeast</name>
    <name type="synonym">Torulopsis glabrata</name>
    <dbReference type="NCBI Taxonomy" id="5478"/>
    <lineage>
        <taxon>Eukaryota</taxon>
        <taxon>Fungi</taxon>
        <taxon>Dikarya</taxon>
        <taxon>Ascomycota</taxon>
        <taxon>Saccharomycotina</taxon>
        <taxon>Saccharomycetes</taxon>
        <taxon>Saccharomycetales</taxon>
        <taxon>Saccharomycetaceae</taxon>
        <taxon>Nakaseomyces</taxon>
    </lineage>
</organism>
<dbReference type="Pfam" id="PF16661">
    <property type="entry name" value="Lactamase_B_6"/>
    <property type="match status" value="1"/>
</dbReference>
<dbReference type="InterPro" id="IPR025069">
    <property type="entry name" value="Cpsf2_C"/>
</dbReference>
<comment type="similarity">
    <text evidence="4">Belongs to the metallo-beta-lactamase superfamily. RNA-metabolizing metallo-beta-lactamase-like family. CPSF2/YSH1 subfamily.</text>
</comment>
<evidence type="ECO:0000256" key="1">
    <source>
        <dbReference type="ARBA" id="ARBA00004123"/>
    </source>
</evidence>
<keyword evidence="2 4" id="KW-0507">mRNA processing</keyword>
<comment type="subcellular location">
    <subcellularLocation>
        <location evidence="1 4">Nucleus</location>
    </subcellularLocation>
</comment>
<accession>A0A0W0CP29</accession>
<gene>
    <name evidence="5" type="ORF">AO440_000710</name>
</gene>
<dbReference type="VEuPathDB" id="FungiDB:B1J91_D02332g"/>
<evidence type="ECO:0000256" key="4">
    <source>
        <dbReference type="RuleBase" id="RU365006"/>
    </source>
</evidence>
<comment type="caution">
    <text evidence="5">The sequence shown here is derived from an EMBL/GenBank/DDBJ whole genome shotgun (WGS) entry which is preliminary data.</text>
</comment>
<evidence type="ECO:0000256" key="3">
    <source>
        <dbReference type="ARBA" id="ARBA00023242"/>
    </source>
</evidence>
<dbReference type="VEuPathDB" id="FungiDB:GWK60_D02497"/>
<dbReference type="InterPro" id="IPR027075">
    <property type="entry name" value="CPSF2"/>
</dbReference>
<evidence type="ECO:0000313" key="6">
    <source>
        <dbReference type="Proteomes" id="UP000054886"/>
    </source>
</evidence>
<dbReference type="AlphaFoldDB" id="A0A0W0CP29"/>
<dbReference type="PANTHER" id="PTHR45922">
    <property type="entry name" value="CLEAVAGE AND POLYADENYLATION SPECIFICITY FACTOR SUBUNIT 2"/>
    <property type="match status" value="1"/>
</dbReference>
<dbReference type="VEuPathDB" id="FungiDB:GVI51_D02277"/>
<dbReference type="SUPFAM" id="SSF56281">
    <property type="entry name" value="Metallo-hydrolase/oxidoreductase"/>
    <property type="match status" value="1"/>
</dbReference>
<evidence type="ECO:0000256" key="2">
    <source>
        <dbReference type="ARBA" id="ARBA00022664"/>
    </source>
</evidence>
<dbReference type="Proteomes" id="UP000054886">
    <property type="component" value="Unassembled WGS sequence"/>
</dbReference>
<keyword evidence="3 4" id="KW-0539">Nucleus</keyword>
<protein>
    <recommendedName>
        <fullName evidence="4">Cleavage and polyadenylation specificity factor subunit 2</fullName>
    </recommendedName>
    <alternativeName>
        <fullName evidence="4">Cleavage and polyadenylation specificity factor 100 kDa subunit</fullName>
    </alternativeName>
</protein>
<dbReference type="Gene3D" id="3.60.15.10">
    <property type="entry name" value="Ribonuclease Z/Hydroxyacylglutathione hydrolase-like"/>
    <property type="match status" value="2"/>
</dbReference>
<dbReference type="GO" id="GO:0003723">
    <property type="term" value="F:RNA binding"/>
    <property type="evidence" value="ECO:0007669"/>
    <property type="project" value="UniProtKB-KW"/>
</dbReference>
<dbReference type="InterPro" id="IPR022712">
    <property type="entry name" value="Beta_Casp"/>
</dbReference>